<dbReference type="Gene3D" id="1.10.10.10">
    <property type="entry name" value="Winged helix-like DNA-binding domain superfamily/Winged helix DNA-binding domain"/>
    <property type="match status" value="1"/>
</dbReference>
<protein>
    <submittedName>
        <fullName evidence="6">IclR family transcriptional regulator</fullName>
    </submittedName>
</protein>
<organism evidence="6 7">
    <name type="scientific">Bosea rubneri</name>
    <dbReference type="NCBI Taxonomy" id="3075434"/>
    <lineage>
        <taxon>Bacteria</taxon>
        <taxon>Pseudomonadati</taxon>
        <taxon>Pseudomonadota</taxon>
        <taxon>Alphaproteobacteria</taxon>
        <taxon>Hyphomicrobiales</taxon>
        <taxon>Boseaceae</taxon>
        <taxon>Bosea</taxon>
    </lineage>
</organism>
<dbReference type="InterPro" id="IPR050707">
    <property type="entry name" value="HTH_MetabolicPath_Reg"/>
</dbReference>
<keyword evidence="7" id="KW-1185">Reference proteome</keyword>
<gene>
    <name evidence="6" type="ORF">RKE40_21910</name>
</gene>
<feature type="domain" description="IclR-ED" evidence="5">
    <location>
        <begin position="79"/>
        <end position="260"/>
    </location>
</feature>
<dbReference type="PANTHER" id="PTHR30136:SF24">
    <property type="entry name" value="HTH-TYPE TRANSCRIPTIONAL REPRESSOR ALLR"/>
    <property type="match status" value="1"/>
</dbReference>
<dbReference type="SUPFAM" id="SSF46785">
    <property type="entry name" value="Winged helix' DNA-binding domain"/>
    <property type="match status" value="1"/>
</dbReference>
<accession>A0ABU3SCZ2</accession>
<proteinExistence type="predicted"/>
<name>A0ABU3SCZ2_9HYPH</name>
<dbReference type="Pfam" id="PF01614">
    <property type="entry name" value="IclR_C"/>
    <property type="match status" value="1"/>
</dbReference>
<reference evidence="6 7" key="1">
    <citation type="submission" date="2023-09" db="EMBL/GenBank/DDBJ databases">
        <title>Whole genome shotgun sequencing (WGS) of Bosea sp. ZW T0_25, isolated from stored onions (Allium cepa).</title>
        <authorList>
            <person name="Stoll D.A."/>
            <person name="Huch M."/>
        </authorList>
    </citation>
    <scope>NUCLEOTIDE SEQUENCE [LARGE SCALE GENOMIC DNA]</scope>
    <source>
        <strain evidence="6 7">ZW T0_25</strain>
    </source>
</reference>
<comment type="caution">
    <text evidence="6">The sequence shown here is derived from an EMBL/GenBank/DDBJ whole genome shotgun (WGS) entry which is preliminary data.</text>
</comment>
<evidence type="ECO:0000256" key="1">
    <source>
        <dbReference type="ARBA" id="ARBA00023015"/>
    </source>
</evidence>
<dbReference type="SUPFAM" id="SSF55781">
    <property type="entry name" value="GAF domain-like"/>
    <property type="match status" value="1"/>
</dbReference>
<dbReference type="InterPro" id="IPR029016">
    <property type="entry name" value="GAF-like_dom_sf"/>
</dbReference>
<feature type="domain" description="HTH iclR-type" evidence="4">
    <location>
        <begin position="16"/>
        <end position="78"/>
    </location>
</feature>
<dbReference type="InterPro" id="IPR036388">
    <property type="entry name" value="WH-like_DNA-bd_sf"/>
</dbReference>
<evidence type="ECO:0000256" key="3">
    <source>
        <dbReference type="ARBA" id="ARBA00023163"/>
    </source>
</evidence>
<dbReference type="InterPro" id="IPR005471">
    <property type="entry name" value="Tscrpt_reg_IclR_N"/>
</dbReference>
<evidence type="ECO:0000259" key="5">
    <source>
        <dbReference type="PROSITE" id="PS51078"/>
    </source>
</evidence>
<dbReference type="Pfam" id="PF09339">
    <property type="entry name" value="HTH_IclR"/>
    <property type="match status" value="1"/>
</dbReference>
<dbReference type="PROSITE" id="PS51077">
    <property type="entry name" value="HTH_ICLR"/>
    <property type="match status" value="1"/>
</dbReference>
<sequence length="260" mass="27861">MENPVASPGEARGATVGAVEHAIAILRCLSGSPEPLGINEIARRIGLHKSSISRLVATLVAARLVERDAASARIKLGPGLVLLAAPVLAELHIKDLVRPALEELAARSSETASFNMWDGSDAVTIEQVPGPGAVRIFSEQGRRDPGHCTACGKILLAHESSEVIETYCAGPLERFNDRTITEPAALRQELTTARQRGYALNFGELDDEISAISAVTHDVRGKVVGSITVTVPSYRFTPERQEELIAMVVETARRLSRSQG</sequence>
<dbReference type="EMBL" id="JAWDID010000043">
    <property type="protein sequence ID" value="MDU0342561.1"/>
    <property type="molecule type" value="Genomic_DNA"/>
</dbReference>
<dbReference type="PROSITE" id="PS51078">
    <property type="entry name" value="ICLR_ED"/>
    <property type="match status" value="1"/>
</dbReference>
<evidence type="ECO:0000259" key="4">
    <source>
        <dbReference type="PROSITE" id="PS51077"/>
    </source>
</evidence>
<dbReference type="Gene3D" id="3.30.450.40">
    <property type="match status" value="1"/>
</dbReference>
<dbReference type="SMART" id="SM00346">
    <property type="entry name" value="HTH_ICLR"/>
    <property type="match status" value="1"/>
</dbReference>
<dbReference type="RefSeq" id="WP_316020328.1">
    <property type="nucleotide sequence ID" value="NZ_JAWDID010000043.1"/>
</dbReference>
<dbReference type="InterPro" id="IPR014757">
    <property type="entry name" value="Tscrpt_reg_IclR_C"/>
</dbReference>
<evidence type="ECO:0000256" key="2">
    <source>
        <dbReference type="ARBA" id="ARBA00023125"/>
    </source>
</evidence>
<dbReference type="Proteomes" id="UP001254257">
    <property type="component" value="Unassembled WGS sequence"/>
</dbReference>
<dbReference type="PANTHER" id="PTHR30136">
    <property type="entry name" value="HELIX-TURN-HELIX TRANSCRIPTIONAL REGULATOR, ICLR FAMILY"/>
    <property type="match status" value="1"/>
</dbReference>
<evidence type="ECO:0000313" key="7">
    <source>
        <dbReference type="Proteomes" id="UP001254257"/>
    </source>
</evidence>
<dbReference type="InterPro" id="IPR036390">
    <property type="entry name" value="WH_DNA-bd_sf"/>
</dbReference>
<evidence type="ECO:0000313" key="6">
    <source>
        <dbReference type="EMBL" id="MDU0342561.1"/>
    </source>
</evidence>
<keyword evidence="3" id="KW-0804">Transcription</keyword>
<keyword evidence="2" id="KW-0238">DNA-binding</keyword>
<keyword evidence="1" id="KW-0805">Transcription regulation</keyword>